<accession>A0A0R3WYX9</accession>
<gene>
    <name evidence="1" type="ORF">TTAC_LOCUS5954</name>
</gene>
<sequence>MEEGVELLWMSCRQDHLVNGSTEWEALCRDVLIVSKLVCVYTLGWKRLLLRSTVVEACRVCVRFRDTLESMLRRWRTAYGFISGAMMEQMCTPYLEL</sequence>
<proteinExistence type="predicted"/>
<organism evidence="3">
    <name type="scientific">Hydatigena taeniaeformis</name>
    <name type="common">Feline tapeworm</name>
    <name type="synonym">Taenia taeniaeformis</name>
    <dbReference type="NCBI Taxonomy" id="6205"/>
    <lineage>
        <taxon>Eukaryota</taxon>
        <taxon>Metazoa</taxon>
        <taxon>Spiralia</taxon>
        <taxon>Lophotrochozoa</taxon>
        <taxon>Platyhelminthes</taxon>
        <taxon>Cestoda</taxon>
        <taxon>Eucestoda</taxon>
        <taxon>Cyclophyllidea</taxon>
        <taxon>Taeniidae</taxon>
        <taxon>Hydatigera</taxon>
    </lineage>
</organism>
<keyword evidence="2" id="KW-1185">Reference proteome</keyword>
<dbReference type="AlphaFoldDB" id="A0A0R3WYX9"/>
<reference evidence="1 2" key="2">
    <citation type="submission" date="2018-11" db="EMBL/GenBank/DDBJ databases">
        <authorList>
            <consortium name="Pathogen Informatics"/>
        </authorList>
    </citation>
    <scope>NUCLEOTIDE SEQUENCE [LARGE SCALE GENOMIC DNA]</scope>
</reference>
<protein>
    <submittedName>
        <fullName evidence="1 3">Uncharacterized protein</fullName>
    </submittedName>
</protein>
<name>A0A0R3WYX9_HYDTA</name>
<evidence type="ECO:0000313" key="1">
    <source>
        <dbReference type="EMBL" id="VDM28045.1"/>
    </source>
</evidence>
<reference evidence="3" key="1">
    <citation type="submission" date="2017-02" db="UniProtKB">
        <authorList>
            <consortium name="WormBaseParasite"/>
        </authorList>
    </citation>
    <scope>IDENTIFICATION</scope>
</reference>
<evidence type="ECO:0000313" key="3">
    <source>
        <dbReference type="WBParaSite" id="TTAC_0000596901-mRNA-1"/>
    </source>
</evidence>
<evidence type="ECO:0000313" key="2">
    <source>
        <dbReference type="Proteomes" id="UP000274429"/>
    </source>
</evidence>
<dbReference type="WBParaSite" id="TTAC_0000596901-mRNA-1">
    <property type="protein sequence ID" value="TTAC_0000596901-mRNA-1"/>
    <property type="gene ID" value="TTAC_0000596901"/>
</dbReference>
<dbReference type="EMBL" id="UYWX01009923">
    <property type="protein sequence ID" value="VDM28045.1"/>
    <property type="molecule type" value="Genomic_DNA"/>
</dbReference>
<dbReference type="Proteomes" id="UP000274429">
    <property type="component" value="Unassembled WGS sequence"/>
</dbReference>